<dbReference type="Proteomes" id="UP001500459">
    <property type="component" value="Unassembled WGS sequence"/>
</dbReference>
<keyword evidence="5" id="KW-0378">Hydrolase</keyword>
<keyword evidence="5" id="KW-0482">Metalloprotease</keyword>
<gene>
    <name evidence="5" type="ORF">GCM10022393_03960</name>
</gene>
<dbReference type="PANTHER" id="PTHR38478">
    <property type="entry name" value="PEPTIDASE M1A AND M12B"/>
    <property type="match status" value="1"/>
</dbReference>
<name>A0ABP7X9P9_9FLAO</name>
<organism evidence="5 6">
    <name type="scientific">Aquimarina addita</name>
    <dbReference type="NCBI Taxonomy" id="870485"/>
    <lineage>
        <taxon>Bacteria</taxon>
        <taxon>Pseudomonadati</taxon>
        <taxon>Bacteroidota</taxon>
        <taxon>Flavobacteriia</taxon>
        <taxon>Flavobacteriales</taxon>
        <taxon>Flavobacteriaceae</taxon>
        <taxon>Aquimarina</taxon>
    </lineage>
</organism>
<dbReference type="InterPro" id="IPR032534">
    <property type="entry name" value="EcxA_zinc-bd"/>
</dbReference>
<evidence type="ECO:0000259" key="2">
    <source>
        <dbReference type="Pfam" id="PF16313"/>
    </source>
</evidence>
<dbReference type="InterPro" id="IPR024079">
    <property type="entry name" value="MetalloPept_cat_dom_sf"/>
</dbReference>
<dbReference type="EMBL" id="BAABCW010000001">
    <property type="protein sequence ID" value="GAA4108151.1"/>
    <property type="molecule type" value="Genomic_DNA"/>
</dbReference>
<evidence type="ECO:0000259" key="4">
    <source>
        <dbReference type="Pfam" id="PF17162"/>
    </source>
</evidence>
<feature type="domain" description="DUF5117" evidence="3">
    <location>
        <begin position="96"/>
        <end position="288"/>
    </location>
</feature>
<reference evidence="6" key="1">
    <citation type="journal article" date="2019" name="Int. J. Syst. Evol. Microbiol.">
        <title>The Global Catalogue of Microorganisms (GCM) 10K type strain sequencing project: providing services to taxonomists for standard genome sequencing and annotation.</title>
        <authorList>
            <consortium name="The Broad Institute Genomics Platform"/>
            <consortium name="The Broad Institute Genome Sequencing Center for Infectious Disease"/>
            <person name="Wu L."/>
            <person name="Ma J."/>
        </authorList>
    </citation>
    <scope>NUCLEOTIDE SEQUENCE [LARGE SCALE GENOMIC DNA]</scope>
    <source>
        <strain evidence="6">JCM 17106</strain>
    </source>
</reference>
<dbReference type="GO" id="GO:0008237">
    <property type="term" value="F:metallopeptidase activity"/>
    <property type="evidence" value="ECO:0007669"/>
    <property type="project" value="UniProtKB-KW"/>
</dbReference>
<evidence type="ECO:0000313" key="6">
    <source>
        <dbReference type="Proteomes" id="UP001500459"/>
    </source>
</evidence>
<dbReference type="Pfam" id="PF16313">
    <property type="entry name" value="DUF4953"/>
    <property type="match status" value="1"/>
</dbReference>
<dbReference type="Pfam" id="PF17148">
    <property type="entry name" value="DUF5117"/>
    <property type="match status" value="1"/>
</dbReference>
<feature type="region of interest" description="Disordered" evidence="1">
    <location>
        <begin position="15"/>
        <end position="39"/>
    </location>
</feature>
<feature type="domain" description="DUF5118" evidence="4">
    <location>
        <begin position="39"/>
        <end position="88"/>
    </location>
</feature>
<dbReference type="CDD" id="cd04276">
    <property type="entry name" value="ZnMc_MMP_like_2"/>
    <property type="match status" value="1"/>
</dbReference>
<keyword evidence="5" id="KW-0645">Protease</keyword>
<dbReference type="InterPro" id="IPR033413">
    <property type="entry name" value="DUF5117"/>
</dbReference>
<dbReference type="InterPro" id="IPR034032">
    <property type="entry name" value="Zn_MMP-like_bac"/>
</dbReference>
<evidence type="ECO:0000256" key="1">
    <source>
        <dbReference type="SAM" id="MobiDB-lite"/>
    </source>
</evidence>
<protein>
    <submittedName>
        <fullName evidence="5">Zinc-dependent metalloprotease</fullName>
    </submittedName>
</protein>
<evidence type="ECO:0000259" key="3">
    <source>
        <dbReference type="Pfam" id="PF17148"/>
    </source>
</evidence>
<comment type="caution">
    <text evidence="5">The sequence shown here is derived from an EMBL/GenBank/DDBJ whole genome shotgun (WGS) entry which is preliminary data.</text>
</comment>
<accession>A0ABP7X9P9</accession>
<evidence type="ECO:0000313" key="5">
    <source>
        <dbReference type="EMBL" id="GAA4108151.1"/>
    </source>
</evidence>
<feature type="domain" description="EcxA zinc-binding" evidence="2">
    <location>
        <begin position="424"/>
        <end position="730"/>
    </location>
</feature>
<sequence>MILTLFLFGCGASKSKKENKTTENGIKKPSEDKNSKNQIKPYKEVITDKAKSDTGLFTVHHIDDNYLYEIPDSLFNREMLMVTRIAKTATGIGFGGGKQNTQILRWQRKNKQVLLRVVSHQIVAADSLPVHEAVVNSNFEPVLYSFPIKAFYKDTLNTAKNATVIDVSDLFAKDVKALGFPESKRKQYKISKLDESRSYIDTIRSYPHNIEARHVKTYVAAAPPSNASTGSISLEMSNSLILLPEKIMKRRYFDQRVGWFTSGQTDYGLDAQKSKTVRFLDRWRLEVKEEDIEKFKRGELVEPKKQIVYYIDRATPKKWRTYIKQGIEDWQVAFEHAGFKNAIIAKDPPTVEENPDWSPEDVRYSVVRYLASPIPNANGPHVSDPRSGEILESDINWYHNVMSLLRNWFFAQTAAINPDAQGAAFKDEVMGRLIRFVSAHEVGHTLGLPHNMGSSVAYPVESLRDPEFTKKYGTAPSIMDYARFNYIAQPGDGDVALMPNIGTYDKYAINWGYRPILDVAAVNEKKILDSWILEHANDPMYRFGKQQFGAPIDPSSQTEDLGDDAVLASSYGIENLKRIVPNLIKWTAEDGKDYKDLKSLYENVLSQYNRYMGHVTANIGGVYEYYKTYDQEGAVYTHVSKENQKRAMQFLQKQLFTTPEWLLDVSIFNKIESAGSIERVRSFQERTLTNLLDQGRMARLIENEAIYGKNAYGLLDMMTALRKGIFSELSKGATISVYRRNLQRAYIEQLETLMTKDQEPIPERIRRYVVRTNVNTSQSDIRAVVRAQLNILQKNIKAAITRTSDTMTRYHLQDVRERVSTILESKQYIIEAQSKAK</sequence>
<keyword evidence="6" id="KW-1185">Reference proteome</keyword>
<proteinExistence type="predicted"/>
<dbReference type="Pfam" id="PF17162">
    <property type="entry name" value="DUF5118"/>
    <property type="match status" value="1"/>
</dbReference>
<dbReference type="InterPro" id="IPR033428">
    <property type="entry name" value="DUF5118"/>
</dbReference>
<dbReference type="SUPFAM" id="SSF55486">
    <property type="entry name" value="Metalloproteases ('zincins'), catalytic domain"/>
    <property type="match status" value="1"/>
</dbReference>
<dbReference type="PANTHER" id="PTHR38478:SF1">
    <property type="entry name" value="ZINC DEPENDENT METALLOPROTEASE DOMAIN LIPOPROTEIN"/>
    <property type="match status" value="1"/>
</dbReference>
<dbReference type="Gene3D" id="3.40.390.10">
    <property type="entry name" value="Collagenase (Catalytic Domain)"/>
    <property type="match status" value="1"/>
</dbReference>